<dbReference type="EMBL" id="DSXR01000053">
    <property type="protein sequence ID" value="HGS87092.1"/>
    <property type="molecule type" value="Genomic_DNA"/>
</dbReference>
<proteinExistence type="predicted"/>
<feature type="region of interest" description="Disordered" evidence="1">
    <location>
        <begin position="182"/>
        <end position="204"/>
    </location>
</feature>
<name>A0A7C4Q4C6_9CHLR</name>
<organism evidence="2">
    <name type="scientific">Bellilinea caldifistulae</name>
    <dbReference type="NCBI Taxonomy" id="360411"/>
    <lineage>
        <taxon>Bacteria</taxon>
        <taxon>Bacillati</taxon>
        <taxon>Chloroflexota</taxon>
        <taxon>Anaerolineae</taxon>
        <taxon>Anaerolineales</taxon>
        <taxon>Anaerolineaceae</taxon>
        <taxon>Bellilinea</taxon>
    </lineage>
</organism>
<comment type="caution">
    <text evidence="2">The sequence shown here is derived from an EMBL/GenBank/DDBJ whole genome shotgun (WGS) entry which is preliminary data.</text>
</comment>
<evidence type="ECO:0000313" key="2">
    <source>
        <dbReference type="EMBL" id="HGS87092.1"/>
    </source>
</evidence>
<protein>
    <submittedName>
        <fullName evidence="2">Uncharacterized protein</fullName>
    </submittedName>
</protein>
<reference evidence="2" key="1">
    <citation type="journal article" date="2020" name="mSystems">
        <title>Genome- and Community-Level Interaction Insights into Carbon Utilization and Element Cycling Functions of Hydrothermarchaeota in Hydrothermal Sediment.</title>
        <authorList>
            <person name="Zhou Z."/>
            <person name="Liu Y."/>
            <person name="Xu W."/>
            <person name="Pan J."/>
            <person name="Luo Z.H."/>
            <person name="Li M."/>
        </authorList>
    </citation>
    <scope>NUCLEOTIDE SEQUENCE [LARGE SCALE GENOMIC DNA]</scope>
    <source>
        <strain evidence="2">SpSt-556</strain>
    </source>
</reference>
<gene>
    <name evidence="2" type="ORF">ENT17_05675</name>
</gene>
<dbReference type="Pfam" id="PF25209">
    <property type="entry name" value="Phage_capsid_4"/>
    <property type="match status" value="1"/>
</dbReference>
<evidence type="ECO:0000256" key="1">
    <source>
        <dbReference type="SAM" id="MobiDB-lite"/>
    </source>
</evidence>
<accession>A0A7C4Q4C6</accession>
<sequence>MNIPTVTSIAESGPVDCAARVQLNAEALGEFEILAISAGEGNGWVFGAEVLRQSLPLWDGRECYLDHHPAQPSLRDLAGVVYDPQWDEQRQGIRLRLKPVGPAAGLLRALGSAMLEETVKPQVGFSADLLFTARGREVERILRVLSVDCVIQPARGGTFLRALNQQFQPFLFNPFSRDGGNLMNEQSLTPSSAAGESAPAPAASKTDVLEGELCRLLLEQSLAAAHLPAPAAESIRRQFSGRVFEAADLQRAIEDTRRMVHQLTAGQWVQGPPRIEAVHSPEDELNAAVHDLLGIPKPKELAGLQAARLSGIRELYTLLTGDYDFYGGYYPERVRLATTATLPGLLKDALNKLVLSGWEELGRSGYRWWEPIVSVEHFSSLHPITGVLVGEVSVLPGVAEGAAYNELAIRDSAEVGEWGKYGGYVALTLEMFERDETHKLRQYPRKLASAALRRISALVGSVFTANNGVGPQMADGSAVFHAANHRNLGTAALSSEAWEAASKAIYEQPMLVAEGGSAPKLALDARYLIVPRALRLTAMRILYPSFEREANIFSENLQRGEMGDVITCPEFNDPNDWAAAADPRLAPAIILGERFGLLPEIFIADRETSGALFTHDEIRMKVRHWVSVFVADYRPLYKANVA</sequence>
<feature type="compositionally biased region" description="Low complexity" evidence="1">
    <location>
        <begin position="190"/>
        <end position="204"/>
    </location>
</feature>
<dbReference type="AlphaFoldDB" id="A0A7C4Q4C6"/>